<dbReference type="InterPro" id="IPR036390">
    <property type="entry name" value="WH_DNA-bd_sf"/>
</dbReference>
<dbReference type="Pfam" id="PF07729">
    <property type="entry name" value="FCD"/>
    <property type="match status" value="1"/>
</dbReference>
<dbReference type="OrthoDB" id="9812290at2"/>
<keyword evidence="2" id="KW-0238">DNA-binding</keyword>
<accession>A0A0A0D535</accession>
<dbReference type="GO" id="GO:0003677">
    <property type="term" value="F:DNA binding"/>
    <property type="evidence" value="ECO:0007669"/>
    <property type="project" value="UniProtKB-KW"/>
</dbReference>
<dbReference type="CDD" id="cd07377">
    <property type="entry name" value="WHTH_GntR"/>
    <property type="match status" value="1"/>
</dbReference>
<organism evidence="5 6">
    <name type="scientific">Inquilinus limosus MP06</name>
    <dbReference type="NCBI Taxonomy" id="1398085"/>
    <lineage>
        <taxon>Bacteria</taxon>
        <taxon>Pseudomonadati</taxon>
        <taxon>Pseudomonadota</taxon>
        <taxon>Alphaproteobacteria</taxon>
        <taxon>Rhodospirillales</taxon>
        <taxon>Rhodospirillaceae</taxon>
        <taxon>Inquilinus</taxon>
    </lineage>
</organism>
<dbReference type="InterPro" id="IPR011711">
    <property type="entry name" value="GntR_C"/>
</dbReference>
<dbReference type="SUPFAM" id="SSF48008">
    <property type="entry name" value="GntR ligand-binding domain-like"/>
    <property type="match status" value="1"/>
</dbReference>
<dbReference type="PANTHER" id="PTHR43537:SF49">
    <property type="entry name" value="TRANSCRIPTIONAL REGULATORY PROTEIN"/>
    <property type="match status" value="1"/>
</dbReference>
<dbReference type="Pfam" id="PF00392">
    <property type="entry name" value="GntR"/>
    <property type="match status" value="1"/>
</dbReference>
<dbReference type="InterPro" id="IPR000524">
    <property type="entry name" value="Tscrpt_reg_HTH_GntR"/>
</dbReference>
<dbReference type="AlphaFoldDB" id="A0A0A0D535"/>
<evidence type="ECO:0000313" key="6">
    <source>
        <dbReference type="Proteomes" id="UP000029995"/>
    </source>
</evidence>
<dbReference type="PROSITE" id="PS50949">
    <property type="entry name" value="HTH_GNTR"/>
    <property type="match status" value="1"/>
</dbReference>
<dbReference type="EMBL" id="JANX01000249">
    <property type="protein sequence ID" value="KGM32903.1"/>
    <property type="molecule type" value="Genomic_DNA"/>
</dbReference>
<dbReference type="SMART" id="SM00345">
    <property type="entry name" value="HTH_GNTR"/>
    <property type="match status" value="1"/>
</dbReference>
<reference evidence="5 6" key="1">
    <citation type="submission" date="2014-01" db="EMBL/GenBank/DDBJ databases">
        <title>Genome sequence determination for a cystic fibrosis isolate, Inquilinus limosus.</title>
        <authorList>
            <person name="Pino M."/>
            <person name="Di Conza J."/>
            <person name="Gutkind G."/>
        </authorList>
    </citation>
    <scope>NUCLEOTIDE SEQUENCE [LARGE SCALE GENOMIC DNA]</scope>
    <source>
        <strain evidence="5 6">MP06</strain>
    </source>
</reference>
<dbReference type="Proteomes" id="UP000029995">
    <property type="component" value="Unassembled WGS sequence"/>
</dbReference>
<keyword evidence="3" id="KW-0804">Transcription</keyword>
<dbReference type="GO" id="GO:0003700">
    <property type="term" value="F:DNA-binding transcription factor activity"/>
    <property type="evidence" value="ECO:0007669"/>
    <property type="project" value="InterPro"/>
</dbReference>
<name>A0A0A0D535_9PROT</name>
<evidence type="ECO:0000256" key="1">
    <source>
        <dbReference type="ARBA" id="ARBA00023015"/>
    </source>
</evidence>
<dbReference type="Gene3D" id="1.10.10.10">
    <property type="entry name" value="Winged helix-like DNA-binding domain superfamily/Winged helix DNA-binding domain"/>
    <property type="match status" value="1"/>
</dbReference>
<evidence type="ECO:0000256" key="2">
    <source>
        <dbReference type="ARBA" id="ARBA00023125"/>
    </source>
</evidence>
<gene>
    <name evidence="5" type="ORF">P409_18785</name>
</gene>
<dbReference type="PANTHER" id="PTHR43537">
    <property type="entry name" value="TRANSCRIPTIONAL REGULATOR, GNTR FAMILY"/>
    <property type="match status" value="1"/>
</dbReference>
<dbReference type="SUPFAM" id="SSF46785">
    <property type="entry name" value="Winged helix' DNA-binding domain"/>
    <property type="match status" value="1"/>
</dbReference>
<keyword evidence="1" id="KW-0805">Transcription regulation</keyword>
<evidence type="ECO:0000313" key="5">
    <source>
        <dbReference type="EMBL" id="KGM32903.1"/>
    </source>
</evidence>
<protein>
    <submittedName>
        <fullName evidence="5">Transcriptional regulator</fullName>
    </submittedName>
</protein>
<evidence type="ECO:0000256" key="3">
    <source>
        <dbReference type="ARBA" id="ARBA00023163"/>
    </source>
</evidence>
<dbReference type="Gene3D" id="1.20.120.530">
    <property type="entry name" value="GntR ligand-binding domain-like"/>
    <property type="match status" value="1"/>
</dbReference>
<comment type="caution">
    <text evidence="5">The sequence shown here is derived from an EMBL/GenBank/DDBJ whole genome shotgun (WGS) entry which is preliminary data.</text>
</comment>
<evidence type="ECO:0000259" key="4">
    <source>
        <dbReference type="PROSITE" id="PS50949"/>
    </source>
</evidence>
<proteinExistence type="predicted"/>
<dbReference type="SMART" id="SM00895">
    <property type="entry name" value="FCD"/>
    <property type="match status" value="1"/>
</dbReference>
<feature type="domain" description="HTH gntR-type" evidence="4">
    <location>
        <begin position="9"/>
        <end position="76"/>
    </location>
</feature>
<dbReference type="InterPro" id="IPR036388">
    <property type="entry name" value="WH-like_DNA-bd_sf"/>
</dbReference>
<dbReference type="RefSeq" id="WP_034841299.1">
    <property type="nucleotide sequence ID" value="NZ_JANX01000249.1"/>
</dbReference>
<dbReference type="InterPro" id="IPR008920">
    <property type="entry name" value="TF_FadR/GntR_C"/>
</dbReference>
<sequence>MPKPPSQQKTLADRIADALAERIVAGELAPDAPLRQDHIAHEFGSSHVPVREAFQRLQAQGLAVSAPRRGMRVAPLDDRSMREVVEIRAALEVLALRHAARRLTPLQIERIEEAVTAGDQARSFAEWEAANRSFHRELVAACRMPRLLEMLAELQLANSRFAFAATRSAGWQPRSNHDHRQILDALRRGAVDQAAALLGRHIQTLERAGGLSESPAR</sequence>